<comment type="caution">
    <text evidence="7">The sequence shown here is derived from an EMBL/GenBank/DDBJ whole genome shotgun (WGS) entry which is preliminary data.</text>
</comment>
<reference evidence="7 8" key="1">
    <citation type="submission" date="2018-11" db="EMBL/GenBank/DDBJ databases">
        <authorList>
            <person name="Li F."/>
        </authorList>
    </citation>
    <scope>NUCLEOTIDE SEQUENCE [LARGE SCALE GENOMIC DNA]</scope>
    <source>
        <strain evidence="7 8">Gsoil 818</strain>
    </source>
</reference>
<evidence type="ECO:0000256" key="1">
    <source>
        <dbReference type="ARBA" id="ARBA00004651"/>
    </source>
</evidence>
<dbReference type="PANTHER" id="PTHR32196">
    <property type="entry name" value="ABC TRANSPORTER PERMEASE PROTEIN YPHD-RELATED-RELATED"/>
    <property type="match status" value="1"/>
</dbReference>
<feature type="transmembrane region" description="Helical" evidence="6">
    <location>
        <begin position="319"/>
        <end position="339"/>
    </location>
</feature>
<dbReference type="AlphaFoldDB" id="A0A3N0GLH3"/>
<feature type="transmembrane region" description="Helical" evidence="6">
    <location>
        <begin position="116"/>
        <end position="136"/>
    </location>
</feature>
<dbReference type="PANTHER" id="PTHR32196:SF72">
    <property type="entry name" value="RIBOSE IMPORT PERMEASE PROTEIN RBSC"/>
    <property type="match status" value="1"/>
</dbReference>
<evidence type="ECO:0000313" key="7">
    <source>
        <dbReference type="EMBL" id="RNM12988.1"/>
    </source>
</evidence>
<keyword evidence="2" id="KW-1003">Cell membrane</keyword>
<evidence type="ECO:0000256" key="5">
    <source>
        <dbReference type="ARBA" id="ARBA00023136"/>
    </source>
</evidence>
<keyword evidence="5 6" id="KW-0472">Membrane</keyword>
<feature type="transmembrane region" description="Helical" evidence="6">
    <location>
        <begin position="279"/>
        <end position="307"/>
    </location>
</feature>
<accession>A0A3N0GLH3</accession>
<evidence type="ECO:0000256" key="6">
    <source>
        <dbReference type="SAM" id="Phobius"/>
    </source>
</evidence>
<dbReference type="CDD" id="cd06579">
    <property type="entry name" value="TM_PBP1_transp_AraH_like"/>
    <property type="match status" value="1"/>
</dbReference>
<gene>
    <name evidence="7" type="ORF">EFL26_16275</name>
</gene>
<keyword evidence="4 6" id="KW-1133">Transmembrane helix</keyword>
<dbReference type="OrthoDB" id="9808136at2"/>
<dbReference type="GO" id="GO:0005886">
    <property type="term" value="C:plasma membrane"/>
    <property type="evidence" value="ECO:0007669"/>
    <property type="project" value="UniProtKB-SubCell"/>
</dbReference>
<dbReference type="Proteomes" id="UP000279994">
    <property type="component" value="Unassembled WGS sequence"/>
</dbReference>
<feature type="transmembrane region" description="Helical" evidence="6">
    <location>
        <begin position="142"/>
        <end position="163"/>
    </location>
</feature>
<organism evidence="7 8">
    <name type="scientific">Nocardioides pocheonensis</name>
    <dbReference type="NCBI Taxonomy" id="661485"/>
    <lineage>
        <taxon>Bacteria</taxon>
        <taxon>Bacillati</taxon>
        <taxon>Actinomycetota</taxon>
        <taxon>Actinomycetes</taxon>
        <taxon>Propionibacteriales</taxon>
        <taxon>Nocardioidaceae</taxon>
        <taxon>Nocardioides</taxon>
    </lineage>
</organism>
<feature type="transmembrane region" description="Helical" evidence="6">
    <location>
        <begin position="91"/>
        <end position="109"/>
    </location>
</feature>
<comment type="subcellular location">
    <subcellularLocation>
        <location evidence="1">Cell membrane</location>
        <topology evidence="1">Multi-pass membrane protein</topology>
    </subcellularLocation>
</comment>
<feature type="transmembrane region" description="Helical" evidence="6">
    <location>
        <begin position="33"/>
        <end position="53"/>
    </location>
</feature>
<dbReference type="InterPro" id="IPR001851">
    <property type="entry name" value="ABC_transp_permease"/>
</dbReference>
<keyword evidence="3 6" id="KW-0812">Transmembrane</keyword>
<feature type="transmembrane region" description="Helical" evidence="6">
    <location>
        <begin position="189"/>
        <end position="209"/>
    </location>
</feature>
<protein>
    <submittedName>
        <fullName evidence="7">ABC transporter permease</fullName>
    </submittedName>
</protein>
<feature type="transmembrane region" description="Helical" evidence="6">
    <location>
        <begin position="238"/>
        <end position="258"/>
    </location>
</feature>
<dbReference type="GO" id="GO:0022857">
    <property type="term" value="F:transmembrane transporter activity"/>
    <property type="evidence" value="ECO:0007669"/>
    <property type="project" value="InterPro"/>
</dbReference>
<keyword evidence="8" id="KW-1185">Reference proteome</keyword>
<name>A0A3N0GLH3_9ACTN</name>
<proteinExistence type="predicted"/>
<evidence type="ECO:0000256" key="3">
    <source>
        <dbReference type="ARBA" id="ARBA00022692"/>
    </source>
</evidence>
<evidence type="ECO:0000256" key="4">
    <source>
        <dbReference type="ARBA" id="ARBA00022989"/>
    </source>
</evidence>
<evidence type="ECO:0000256" key="2">
    <source>
        <dbReference type="ARBA" id="ARBA00022475"/>
    </source>
</evidence>
<dbReference type="Pfam" id="PF02653">
    <property type="entry name" value="BPD_transp_2"/>
    <property type="match status" value="1"/>
</dbReference>
<sequence>MVTTATHQPATAADTFAARRQSPVQRVQQVLHAYPTISPVLVLIAASVVFTIVNSRFADPQSLSLVFQQVAVVAALAIGQTLIILTAGIDLSVGAIAILSMMIMAKLSMDHGMPGIPAIIVGIAVGTLAGLVNGLLVTRIKLPPFIVTLGTLSVFTALGLLYSKGQSVEAASMPAVVNWTGTTFAVGQFRITVGVVLVLVLYAITAFALSQTGWGKHVYAVGDDAEAARLVGIRVNRVLLSVYTVAGLIYGITAWILIGRAGSASPNALTDANLESITAVVIGGTSLFGGRGLVVGSLLGAVIVGVFRSGLSLAGVDDQYRVLAIGVLVIAAVAVDQWIRKVRA</sequence>
<feature type="transmembrane region" description="Helical" evidence="6">
    <location>
        <begin position="65"/>
        <end position="85"/>
    </location>
</feature>
<dbReference type="EMBL" id="RJSF01000043">
    <property type="protein sequence ID" value="RNM12988.1"/>
    <property type="molecule type" value="Genomic_DNA"/>
</dbReference>
<evidence type="ECO:0000313" key="8">
    <source>
        <dbReference type="Proteomes" id="UP000279994"/>
    </source>
</evidence>